<feature type="transmembrane region" description="Helical" evidence="1">
    <location>
        <begin position="52"/>
        <end position="71"/>
    </location>
</feature>
<dbReference type="OrthoDB" id="2804453at2759"/>
<dbReference type="STRING" id="1314783.A0A165QDU4"/>
<gene>
    <name evidence="2" type="ORF">DAEQUDRAFT_273644</name>
</gene>
<protein>
    <submittedName>
        <fullName evidence="2">Uncharacterized protein</fullName>
    </submittedName>
</protein>
<keyword evidence="1" id="KW-0472">Membrane</keyword>
<evidence type="ECO:0000313" key="2">
    <source>
        <dbReference type="EMBL" id="KZT69323.1"/>
    </source>
</evidence>
<evidence type="ECO:0000313" key="3">
    <source>
        <dbReference type="Proteomes" id="UP000076727"/>
    </source>
</evidence>
<accession>A0A165QDU4</accession>
<dbReference type="EMBL" id="KV429059">
    <property type="protein sequence ID" value="KZT69323.1"/>
    <property type="molecule type" value="Genomic_DNA"/>
</dbReference>
<dbReference type="Proteomes" id="UP000076727">
    <property type="component" value="Unassembled WGS sequence"/>
</dbReference>
<name>A0A165QDU4_9APHY</name>
<keyword evidence="1" id="KW-1133">Transmembrane helix</keyword>
<feature type="transmembrane region" description="Helical" evidence="1">
    <location>
        <begin position="12"/>
        <end position="32"/>
    </location>
</feature>
<sequence>MYVAQWRTALSCVALHALLFVAHIVVVCLWALKIEKGYVVLPSRMDTVHTYISVISQLVIVIDTALLLYLAQALALQTVLSRGDTLTAVHDVASAWTGLGSATISLWHQLSLPSNTLGVLKIFAYLGSITVLHTTTPAVFSMENFNQTRPASVSTTGGMPVINNASMYAVAPISGNDPFLGAAVNPPWTLATQLLPYLATSGSVSTIGLSGDTVYDIIQLSGNTGEVLVNATTANVTCSYIPNAEASLNGTTGELDAVKASFNGGNLSYVMPSYFEGSPFQLGTVLAFTMYDVTPGYRITLGRDAAFFVTSNITDSHEQLAGTIQNLPVQGQFIGCTLSWIQKSAVVDAVTRNLISLHPNNTARSTEWAEWTPSFSSNAEPQKYNYPSSNNAIDSWSDMLHSGGQYNPEVSPQDPQKTSYTQSYLTLKLVTLNATTSLEDFEAALSEMTAATYWAVGHMLGPSDRAEDVTLTQGHAGSVQPMSRLTINIVQTLVGLVASLILLLLALSFVYTFVMRSHLPAVEEAGILQTVWLVGRNPRILDKVTQVESPTTAELRAVGMLELDMLAKPIEMKHRTRQASDSSRSLLYYSVPHTEASDE</sequence>
<organism evidence="2 3">
    <name type="scientific">Daedalea quercina L-15889</name>
    <dbReference type="NCBI Taxonomy" id="1314783"/>
    <lineage>
        <taxon>Eukaryota</taxon>
        <taxon>Fungi</taxon>
        <taxon>Dikarya</taxon>
        <taxon>Basidiomycota</taxon>
        <taxon>Agaricomycotina</taxon>
        <taxon>Agaricomycetes</taxon>
        <taxon>Polyporales</taxon>
        <taxon>Fomitopsis</taxon>
    </lineage>
</organism>
<reference evidence="2 3" key="1">
    <citation type="journal article" date="2016" name="Mol. Biol. Evol.">
        <title>Comparative Genomics of Early-Diverging Mushroom-Forming Fungi Provides Insights into the Origins of Lignocellulose Decay Capabilities.</title>
        <authorList>
            <person name="Nagy L.G."/>
            <person name="Riley R."/>
            <person name="Tritt A."/>
            <person name="Adam C."/>
            <person name="Daum C."/>
            <person name="Floudas D."/>
            <person name="Sun H."/>
            <person name="Yadav J.S."/>
            <person name="Pangilinan J."/>
            <person name="Larsson K.H."/>
            <person name="Matsuura K."/>
            <person name="Barry K."/>
            <person name="Labutti K."/>
            <person name="Kuo R."/>
            <person name="Ohm R.A."/>
            <person name="Bhattacharya S.S."/>
            <person name="Shirouzu T."/>
            <person name="Yoshinaga Y."/>
            <person name="Martin F.M."/>
            <person name="Grigoriev I.V."/>
            <person name="Hibbett D.S."/>
        </authorList>
    </citation>
    <scope>NUCLEOTIDE SEQUENCE [LARGE SCALE GENOMIC DNA]</scope>
    <source>
        <strain evidence="2 3">L-15889</strain>
    </source>
</reference>
<evidence type="ECO:0000256" key="1">
    <source>
        <dbReference type="SAM" id="Phobius"/>
    </source>
</evidence>
<proteinExistence type="predicted"/>
<keyword evidence="3" id="KW-1185">Reference proteome</keyword>
<keyword evidence="1" id="KW-0812">Transmembrane</keyword>
<feature type="transmembrane region" description="Helical" evidence="1">
    <location>
        <begin position="492"/>
        <end position="514"/>
    </location>
</feature>
<dbReference type="AlphaFoldDB" id="A0A165QDU4"/>